<dbReference type="Pfam" id="PF01168">
    <property type="entry name" value="Ala_racemase_N"/>
    <property type="match status" value="1"/>
</dbReference>
<dbReference type="Gene3D" id="3.20.20.10">
    <property type="entry name" value="Alanine racemase"/>
    <property type="match status" value="1"/>
</dbReference>
<comment type="pathway">
    <text evidence="4">Amino-acid biosynthesis; D-alanine biosynthesis; D-alanine from L-alanine: step 1/1.</text>
</comment>
<gene>
    <name evidence="7" type="primary">alr</name>
    <name evidence="7" type="ORF">ACFQ16_06625</name>
</gene>
<dbReference type="EC" id="5.1.1.1" evidence="4"/>
<accession>A0ABW3FQ18</accession>
<dbReference type="PANTHER" id="PTHR30511">
    <property type="entry name" value="ALANINE RACEMASE"/>
    <property type="match status" value="1"/>
</dbReference>
<dbReference type="NCBIfam" id="TIGR00492">
    <property type="entry name" value="alr"/>
    <property type="match status" value="1"/>
</dbReference>
<feature type="modified residue" description="N6-(pyridoxal phosphate)lysine" evidence="4">
    <location>
        <position position="55"/>
    </location>
</feature>
<keyword evidence="3 4" id="KW-0413">Isomerase</keyword>
<dbReference type="Gene3D" id="2.40.37.10">
    <property type="entry name" value="Lyase, Ornithine Decarboxylase, Chain A, domain 1"/>
    <property type="match status" value="1"/>
</dbReference>
<sequence>MTYSSPTAHAPSRAAPTRTGRGSAVAEAVVDLGAIADNTELIAGATDAAVMAVVKADAFGHGMLPVARTALAHGASWLGVATTAEALALRDAGITAPLLSWLHGPDEDFRPAILADVELSVSSIGQLAGIAECAAELGATATVHLKVDTGLSRSGAAGADWPALVHSARRLEREGLVRVRAVWSHLISADEPGSGRTATQLHRFDDAVALAREAGLDPELRHLANSAAALDEPRTHYELVRPGIGLYGVEPVAGRTFGLRAALTLRARPVLVKRVPAGTGVSYGHDYATATDSNLALVPLGYADGVPRLASGCAEVRIRGRRHPVAGRVAMDQFVVDLGAHTADTQDEVVLIGPEREGGPAVTEWAEWARTLPHEIFTGIGSRVPRRYVDRRGADLPHGEEYLA</sequence>
<comment type="function">
    <text evidence="4">Catalyzes the interconversion of L-alanine and D-alanine. May also act on other amino acids.</text>
</comment>
<name>A0ABW3FQ18_9PSEU</name>
<protein>
    <recommendedName>
        <fullName evidence="4">Alanine racemase</fullName>
        <ecNumber evidence="4">5.1.1.1</ecNumber>
    </recommendedName>
</protein>
<dbReference type="SUPFAM" id="SSF51419">
    <property type="entry name" value="PLP-binding barrel"/>
    <property type="match status" value="1"/>
</dbReference>
<dbReference type="InterPro" id="IPR009006">
    <property type="entry name" value="Ala_racemase/Decarboxylase_C"/>
</dbReference>
<feature type="region of interest" description="Disordered" evidence="5">
    <location>
        <begin position="1"/>
        <end position="20"/>
    </location>
</feature>
<feature type="binding site" evidence="4">
    <location>
        <position position="153"/>
    </location>
    <ligand>
        <name>substrate</name>
    </ligand>
</feature>
<dbReference type="SMART" id="SM01005">
    <property type="entry name" value="Ala_racemase_C"/>
    <property type="match status" value="1"/>
</dbReference>
<evidence type="ECO:0000313" key="8">
    <source>
        <dbReference type="Proteomes" id="UP001597018"/>
    </source>
</evidence>
<feature type="binding site" evidence="4">
    <location>
        <position position="331"/>
    </location>
    <ligand>
        <name>substrate</name>
    </ligand>
</feature>
<dbReference type="Proteomes" id="UP001597018">
    <property type="component" value="Unassembled WGS sequence"/>
</dbReference>
<dbReference type="InterPro" id="IPR011079">
    <property type="entry name" value="Ala_racemase_C"/>
</dbReference>
<dbReference type="PRINTS" id="PR00992">
    <property type="entry name" value="ALARACEMASE"/>
</dbReference>
<dbReference type="SUPFAM" id="SSF50621">
    <property type="entry name" value="Alanine racemase C-terminal domain-like"/>
    <property type="match status" value="1"/>
</dbReference>
<proteinExistence type="inferred from homology"/>
<comment type="cofactor">
    <cofactor evidence="1 4">
        <name>pyridoxal 5'-phosphate</name>
        <dbReference type="ChEBI" id="CHEBI:597326"/>
    </cofactor>
</comment>
<dbReference type="CDD" id="cd00430">
    <property type="entry name" value="PLPDE_III_AR"/>
    <property type="match status" value="1"/>
</dbReference>
<dbReference type="InterPro" id="IPR000821">
    <property type="entry name" value="Ala_racemase"/>
</dbReference>
<feature type="domain" description="Alanine racemase C-terminal" evidence="6">
    <location>
        <begin position="262"/>
        <end position="389"/>
    </location>
</feature>
<evidence type="ECO:0000256" key="4">
    <source>
        <dbReference type="HAMAP-Rule" id="MF_01201"/>
    </source>
</evidence>
<dbReference type="HAMAP" id="MF_01201">
    <property type="entry name" value="Ala_racemase"/>
    <property type="match status" value="1"/>
</dbReference>
<dbReference type="InterPro" id="IPR029066">
    <property type="entry name" value="PLP-binding_barrel"/>
</dbReference>
<evidence type="ECO:0000256" key="2">
    <source>
        <dbReference type="ARBA" id="ARBA00022898"/>
    </source>
</evidence>
<reference evidence="8" key="1">
    <citation type="journal article" date="2019" name="Int. J. Syst. Evol. Microbiol.">
        <title>The Global Catalogue of Microorganisms (GCM) 10K type strain sequencing project: providing services to taxonomists for standard genome sequencing and annotation.</title>
        <authorList>
            <consortium name="The Broad Institute Genomics Platform"/>
            <consortium name="The Broad Institute Genome Sequencing Center for Infectious Disease"/>
            <person name="Wu L."/>
            <person name="Ma J."/>
        </authorList>
    </citation>
    <scope>NUCLEOTIDE SEQUENCE [LARGE SCALE GENOMIC DNA]</scope>
    <source>
        <strain evidence="8">CCUG 56401</strain>
    </source>
</reference>
<dbReference type="InterPro" id="IPR001608">
    <property type="entry name" value="Ala_racemase_N"/>
</dbReference>
<organism evidence="7 8">
    <name type="scientific">Saccharopolyspora rosea</name>
    <dbReference type="NCBI Taxonomy" id="524884"/>
    <lineage>
        <taxon>Bacteria</taxon>
        <taxon>Bacillati</taxon>
        <taxon>Actinomycetota</taxon>
        <taxon>Actinomycetes</taxon>
        <taxon>Pseudonocardiales</taxon>
        <taxon>Pseudonocardiaceae</taxon>
        <taxon>Saccharopolyspora</taxon>
    </lineage>
</organism>
<evidence type="ECO:0000256" key="3">
    <source>
        <dbReference type="ARBA" id="ARBA00023235"/>
    </source>
</evidence>
<comment type="caution">
    <text evidence="7">The sequence shown here is derived from an EMBL/GenBank/DDBJ whole genome shotgun (WGS) entry which is preliminary data.</text>
</comment>
<comment type="catalytic activity">
    <reaction evidence="4">
        <text>L-alanine = D-alanine</text>
        <dbReference type="Rhea" id="RHEA:20249"/>
        <dbReference type="ChEBI" id="CHEBI:57416"/>
        <dbReference type="ChEBI" id="CHEBI:57972"/>
        <dbReference type="EC" id="5.1.1.1"/>
    </reaction>
</comment>
<dbReference type="Pfam" id="PF00842">
    <property type="entry name" value="Ala_racemase_C"/>
    <property type="match status" value="1"/>
</dbReference>
<dbReference type="EMBL" id="JBHTIW010000003">
    <property type="protein sequence ID" value="MFD0919410.1"/>
    <property type="molecule type" value="Genomic_DNA"/>
</dbReference>
<feature type="active site" description="Proton acceptor; specific for D-alanine" evidence="4">
    <location>
        <position position="55"/>
    </location>
</feature>
<feature type="active site" description="Proton acceptor; specific for L-alanine" evidence="4">
    <location>
        <position position="283"/>
    </location>
</feature>
<comment type="similarity">
    <text evidence="4">Belongs to the alanine racemase family.</text>
</comment>
<dbReference type="PANTHER" id="PTHR30511:SF0">
    <property type="entry name" value="ALANINE RACEMASE, CATABOLIC-RELATED"/>
    <property type="match status" value="1"/>
</dbReference>
<evidence type="ECO:0000256" key="1">
    <source>
        <dbReference type="ARBA" id="ARBA00001933"/>
    </source>
</evidence>
<evidence type="ECO:0000313" key="7">
    <source>
        <dbReference type="EMBL" id="MFD0919410.1"/>
    </source>
</evidence>
<dbReference type="GO" id="GO:0008784">
    <property type="term" value="F:alanine racemase activity"/>
    <property type="evidence" value="ECO:0007669"/>
    <property type="project" value="UniProtKB-EC"/>
</dbReference>
<keyword evidence="2 4" id="KW-0663">Pyridoxal phosphate</keyword>
<dbReference type="RefSeq" id="WP_263252807.1">
    <property type="nucleotide sequence ID" value="NZ_BAABLT010000001.1"/>
</dbReference>
<keyword evidence="8" id="KW-1185">Reference proteome</keyword>
<evidence type="ECO:0000259" key="6">
    <source>
        <dbReference type="SMART" id="SM01005"/>
    </source>
</evidence>
<evidence type="ECO:0000256" key="5">
    <source>
        <dbReference type="SAM" id="MobiDB-lite"/>
    </source>
</evidence>